<dbReference type="InterPro" id="IPR009492">
    <property type="entry name" value="TniQ"/>
</dbReference>
<feature type="domain" description="TniQ" evidence="1">
    <location>
        <begin position="8"/>
        <end position="138"/>
    </location>
</feature>
<keyword evidence="3" id="KW-0614">Plasmid</keyword>
<geneLocation type="plasmid" evidence="3">
    <name>pTPRO7</name>
</geneLocation>
<accession>A0A1U7DE57</accession>
<name>A0A1U7DE57_9RHOB</name>
<dbReference type="Pfam" id="PF06527">
    <property type="entry name" value="TniQ"/>
    <property type="match status" value="1"/>
</dbReference>
<dbReference type="EMBL" id="CP014803">
    <property type="protein sequence ID" value="APX26403.1"/>
    <property type="molecule type" value="Genomic_DNA"/>
</dbReference>
<evidence type="ECO:0000313" key="2">
    <source>
        <dbReference type="EMBL" id="APX26194.1"/>
    </source>
</evidence>
<dbReference type="EMBL" id="CP014801">
    <property type="protein sequence ID" value="APX26194.1"/>
    <property type="molecule type" value="Genomic_DNA"/>
</dbReference>
<evidence type="ECO:0000313" key="4">
    <source>
        <dbReference type="Proteomes" id="UP000186559"/>
    </source>
</evidence>
<dbReference type="Proteomes" id="UP000186559">
    <property type="component" value="Plasmid pTPRO5"/>
</dbReference>
<dbReference type="KEGG" id="tpro:Ga0080559_TMP5066"/>
<dbReference type="Proteomes" id="UP000186559">
    <property type="component" value="Plasmid pTPRO7"/>
</dbReference>
<gene>
    <name evidence="2" type="ORF">Ga0080559_TMP218</name>
    <name evidence="3" type="ORF">Ga0080559_TMP5066</name>
</gene>
<geneLocation type="plasmid" evidence="4">
    <name>ptpro5</name>
</geneLocation>
<reference evidence="3 4" key="1">
    <citation type="submission" date="2016-03" db="EMBL/GenBank/DDBJ databases">
        <title>Deep-sea bacteria in the southern Pacific.</title>
        <authorList>
            <person name="Tang K."/>
        </authorList>
    </citation>
    <scope>NUCLEOTIDE SEQUENCE [LARGE SCALE GENOMIC DNA]</scope>
    <source>
        <strain evidence="3 4">JLT2016</strain>
        <plasmid evidence="4">Plasmid ptpro5</plasmid>
        <plasmid evidence="4">Plasmid ptpro7</plasmid>
        <plasmid evidence="2">pTPRO5</plasmid>
        <plasmid evidence="3">pTPRO7</plasmid>
    </source>
</reference>
<evidence type="ECO:0000313" key="3">
    <source>
        <dbReference type="EMBL" id="APX26403.1"/>
    </source>
</evidence>
<proteinExistence type="predicted"/>
<organism evidence="3 4">
    <name type="scientific">Salipiger profundus</name>
    <dbReference type="NCBI Taxonomy" id="1229727"/>
    <lineage>
        <taxon>Bacteria</taxon>
        <taxon>Pseudomonadati</taxon>
        <taxon>Pseudomonadota</taxon>
        <taxon>Alphaproteobacteria</taxon>
        <taxon>Rhodobacterales</taxon>
        <taxon>Roseobacteraceae</taxon>
        <taxon>Salipiger</taxon>
    </lineage>
</organism>
<sequence length="352" mass="39668">MTAQVRFPVAPRPFRDELLSSWVARVAARYGAEPLELMVYLAGQGGGDAGAQQVDDVAPDMELLRLWAKACRIDPERLRRRSLASRYPDQPRGWLLIEIVPVCLACFDTDVVADRDAYLRVNWRLAERVVCPAHRTMLLDRCPACLGRLRLSFRMLNGLLRPFCRKCDAVLTGRGGETEDPLKADFAAGVLELQRQISEIVRGDPGRLDRLEYAIRTLWAPLDRDGAARPVLALWYDEPGWNCPYEARAAVGRPAPLQHLSVRWRALTLVILHDLFGADLVPGAFLPEAALVLFRRAAPLPWLTDGRDLRNGKGKRMIDAGAERVHRLIKRPVHRLNGNFLDERGDFGRIHP</sequence>
<dbReference type="AlphaFoldDB" id="A0A1U7DE57"/>
<dbReference type="RefSeq" id="WP_076625834.1">
    <property type="nucleotide sequence ID" value="NZ_BMEW01000044.1"/>
</dbReference>
<geneLocation type="plasmid" evidence="4">
    <name>ptpro7</name>
</geneLocation>
<evidence type="ECO:0000259" key="1">
    <source>
        <dbReference type="Pfam" id="PF06527"/>
    </source>
</evidence>
<geneLocation type="plasmid" evidence="2">
    <name>pTPRO5</name>
</geneLocation>
<protein>
    <submittedName>
        <fullName evidence="3">TniQ protein</fullName>
    </submittedName>
</protein>
<dbReference type="KEGG" id="tpro:Ga0080559_TMP218"/>
<keyword evidence="4" id="KW-1185">Reference proteome</keyword>